<evidence type="ECO:0008006" key="3">
    <source>
        <dbReference type="Google" id="ProtNLM"/>
    </source>
</evidence>
<comment type="caution">
    <text evidence="1">The sequence shown here is derived from an EMBL/GenBank/DDBJ whole genome shotgun (WGS) entry which is preliminary data.</text>
</comment>
<accession>A0A841PV37</accession>
<reference evidence="1 2" key="1">
    <citation type="submission" date="2020-08" db="EMBL/GenBank/DDBJ databases">
        <title>Genomic Encyclopedia of Type Strains, Phase IV (KMG-IV): sequencing the most valuable type-strain genomes for metagenomic binning, comparative biology and taxonomic classification.</title>
        <authorList>
            <person name="Goeker M."/>
        </authorList>
    </citation>
    <scope>NUCLEOTIDE SEQUENCE [LARGE SCALE GENOMIC DNA]</scope>
    <source>
        <strain evidence="1 2">DSM 19612</strain>
    </source>
</reference>
<protein>
    <recommendedName>
        <fullName evidence="3">Lipoprotein</fullName>
    </recommendedName>
</protein>
<dbReference type="PROSITE" id="PS51257">
    <property type="entry name" value="PROKAR_LIPOPROTEIN"/>
    <property type="match status" value="1"/>
</dbReference>
<dbReference type="EMBL" id="JACHGH010000003">
    <property type="protein sequence ID" value="MBB6452670.1"/>
    <property type="molecule type" value="Genomic_DNA"/>
</dbReference>
<dbReference type="RefSeq" id="WP_174495239.1">
    <property type="nucleotide sequence ID" value="NZ_CADDWK010000003.1"/>
</dbReference>
<gene>
    <name evidence="1" type="ORF">HNQ94_001116</name>
</gene>
<evidence type="ECO:0000313" key="2">
    <source>
        <dbReference type="Proteomes" id="UP000581688"/>
    </source>
</evidence>
<keyword evidence="2" id="KW-1185">Reference proteome</keyword>
<evidence type="ECO:0000313" key="1">
    <source>
        <dbReference type="EMBL" id="MBB6452670.1"/>
    </source>
</evidence>
<proteinExistence type="predicted"/>
<dbReference type="Proteomes" id="UP000581688">
    <property type="component" value="Unassembled WGS sequence"/>
</dbReference>
<sequence>MRGFLFILIAFLSVITACNPSEKVETEETSMVSTEEEGLKRPPALTVVTDNHSASAVLGSYSWTYIQENGTGSAIESDSGSPTELVEHQKSPINLKYNSDFQLHFKVEPIEYKVRIWENGERTGTVSIQNNSVAPHTNGSFIYEVSARWKQGTAMYAFLVNVN</sequence>
<name>A0A841PV37_9BACI</name>
<organism evidence="1 2">
    <name type="scientific">Salirhabdus euzebyi</name>
    <dbReference type="NCBI Taxonomy" id="394506"/>
    <lineage>
        <taxon>Bacteria</taxon>
        <taxon>Bacillati</taxon>
        <taxon>Bacillota</taxon>
        <taxon>Bacilli</taxon>
        <taxon>Bacillales</taxon>
        <taxon>Bacillaceae</taxon>
        <taxon>Salirhabdus</taxon>
    </lineage>
</organism>
<dbReference type="AlphaFoldDB" id="A0A841PV37"/>